<evidence type="ECO:0000256" key="1">
    <source>
        <dbReference type="SAM" id="SignalP"/>
    </source>
</evidence>
<evidence type="ECO:0000313" key="2">
    <source>
        <dbReference type="EMBL" id="QDT57031.1"/>
    </source>
</evidence>
<feature type="chain" id="PRO_5021825038" evidence="1">
    <location>
        <begin position="23"/>
        <end position="127"/>
    </location>
</feature>
<gene>
    <name evidence="2" type="ORF">Pan44_50960</name>
</gene>
<dbReference type="RefSeq" id="WP_197453632.1">
    <property type="nucleotide sequence ID" value="NZ_CP036271.1"/>
</dbReference>
<reference evidence="2 3" key="1">
    <citation type="submission" date="2019-02" db="EMBL/GenBank/DDBJ databases">
        <title>Deep-cultivation of Planctomycetes and their phenomic and genomic characterization uncovers novel biology.</title>
        <authorList>
            <person name="Wiegand S."/>
            <person name="Jogler M."/>
            <person name="Boedeker C."/>
            <person name="Pinto D."/>
            <person name="Vollmers J."/>
            <person name="Rivas-Marin E."/>
            <person name="Kohn T."/>
            <person name="Peeters S.H."/>
            <person name="Heuer A."/>
            <person name="Rast P."/>
            <person name="Oberbeckmann S."/>
            <person name="Bunk B."/>
            <person name="Jeske O."/>
            <person name="Meyerdierks A."/>
            <person name="Storesund J.E."/>
            <person name="Kallscheuer N."/>
            <person name="Luecker S."/>
            <person name="Lage O.M."/>
            <person name="Pohl T."/>
            <person name="Merkel B.J."/>
            <person name="Hornburger P."/>
            <person name="Mueller R.-W."/>
            <person name="Bruemmer F."/>
            <person name="Labrenz M."/>
            <person name="Spormann A.M."/>
            <person name="Op den Camp H."/>
            <person name="Overmann J."/>
            <person name="Amann R."/>
            <person name="Jetten M.S.M."/>
            <person name="Mascher T."/>
            <person name="Medema M.H."/>
            <person name="Devos D.P."/>
            <person name="Kaster A.-K."/>
            <person name="Ovreas L."/>
            <person name="Rohde M."/>
            <person name="Galperin M.Y."/>
            <person name="Jogler C."/>
        </authorList>
    </citation>
    <scope>NUCLEOTIDE SEQUENCE [LARGE SCALE GENOMIC DNA]</scope>
    <source>
        <strain evidence="2 3">Pan44</strain>
    </source>
</reference>
<evidence type="ECO:0000313" key="3">
    <source>
        <dbReference type="Proteomes" id="UP000315700"/>
    </source>
</evidence>
<organism evidence="2 3">
    <name type="scientific">Caulifigura coniformis</name>
    <dbReference type="NCBI Taxonomy" id="2527983"/>
    <lineage>
        <taxon>Bacteria</taxon>
        <taxon>Pseudomonadati</taxon>
        <taxon>Planctomycetota</taxon>
        <taxon>Planctomycetia</taxon>
        <taxon>Planctomycetales</taxon>
        <taxon>Planctomycetaceae</taxon>
        <taxon>Caulifigura</taxon>
    </lineage>
</organism>
<dbReference type="KEGG" id="ccos:Pan44_50960"/>
<dbReference type="InParanoid" id="A0A517SLP0"/>
<dbReference type="AlphaFoldDB" id="A0A517SLP0"/>
<protein>
    <submittedName>
        <fullName evidence="2">Uncharacterized protein</fullName>
    </submittedName>
</protein>
<proteinExistence type="predicted"/>
<sequence length="127" mass="13951" precursor="true">MKTTLIAASAALAVGIAVTAEAQVPCGTGYGNWSNSTSYYPTTNFGYSTNYGYGVTQPYSGYSSYPQYGSVPYVPTQYGSAWNNTSVYRAPTSTYDSVHGDFHRNTSYSTNRWNNGFGNSFSHHRNW</sequence>
<dbReference type="EMBL" id="CP036271">
    <property type="protein sequence ID" value="QDT57031.1"/>
    <property type="molecule type" value="Genomic_DNA"/>
</dbReference>
<name>A0A517SLP0_9PLAN</name>
<feature type="signal peptide" evidence="1">
    <location>
        <begin position="1"/>
        <end position="22"/>
    </location>
</feature>
<accession>A0A517SLP0</accession>
<keyword evidence="3" id="KW-1185">Reference proteome</keyword>
<keyword evidence="1" id="KW-0732">Signal</keyword>
<dbReference type="Proteomes" id="UP000315700">
    <property type="component" value="Chromosome"/>
</dbReference>